<dbReference type="NCBIfam" id="TIGR00254">
    <property type="entry name" value="GGDEF"/>
    <property type="match status" value="1"/>
</dbReference>
<protein>
    <submittedName>
        <fullName evidence="2">Diguanylate cyclase, predicted</fullName>
    </submittedName>
</protein>
<dbReference type="InterPro" id="IPR000160">
    <property type="entry name" value="GGDEF_dom"/>
</dbReference>
<dbReference type="SUPFAM" id="SSF55073">
    <property type="entry name" value="Nucleotide cyclase"/>
    <property type="match status" value="1"/>
</dbReference>
<dbReference type="AlphaFoldDB" id="D9PF81"/>
<dbReference type="Gene3D" id="3.30.70.270">
    <property type="match status" value="1"/>
</dbReference>
<dbReference type="PANTHER" id="PTHR45138:SF9">
    <property type="entry name" value="DIGUANYLATE CYCLASE DGCM-RELATED"/>
    <property type="match status" value="1"/>
</dbReference>
<dbReference type="EMBL" id="ADZX01000025">
    <property type="protein sequence ID" value="EFK97785.1"/>
    <property type="molecule type" value="Genomic_DNA"/>
</dbReference>
<sequence>MDVDHLKTINDTHGHAVGDLILTGAIEYVMQHLRPYDKIFRYGGDEFLLLLPGTGLADAEHLIERIRQGFGKVPFVVSADGHPIHATASFGLALLDPDLIVEESIDRADKAVLLAKVTGRNRACSWDPSISTGTALKWDPADDVAR</sequence>
<dbReference type="InterPro" id="IPR043128">
    <property type="entry name" value="Rev_trsase/Diguanyl_cyclase"/>
</dbReference>
<reference evidence="2" key="1">
    <citation type="submission" date="2010-07" db="EMBL/GenBank/DDBJ databases">
        <authorList>
            <consortium name="CONSOLIDER consortium CSD2007-00005"/>
            <person name="Guazzaroni M.-E."/>
            <person name="Richter M."/>
            <person name="Garcia-Salamanca A."/>
            <person name="Yarza P."/>
            <person name="Ferrer M."/>
        </authorList>
    </citation>
    <scope>NUCLEOTIDE SEQUENCE</scope>
</reference>
<dbReference type="PANTHER" id="PTHR45138">
    <property type="entry name" value="REGULATORY COMPONENTS OF SENSORY TRANSDUCTION SYSTEM"/>
    <property type="match status" value="1"/>
</dbReference>
<accession>D9PF81</accession>
<organism evidence="2">
    <name type="scientific">sediment metagenome</name>
    <dbReference type="NCBI Taxonomy" id="749907"/>
    <lineage>
        <taxon>unclassified sequences</taxon>
        <taxon>metagenomes</taxon>
        <taxon>ecological metagenomes</taxon>
    </lineage>
</organism>
<dbReference type="GO" id="GO:0052621">
    <property type="term" value="F:diguanylate cyclase activity"/>
    <property type="evidence" value="ECO:0007669"/>
    <property type="project" value="TreeGrafter"/>
</dbReference>
<evidence type="ECO:0000313" key="2">
    <source>
        <dbReference type="EMBL" id="EFK97785.1"/>
    </source>
</evidence>
<proteinExistence type="predicted"/>
<dbReference type="PROSITE" id="PS50887">
    <property type="entry name" value="GGDEF"/>
    <property type="match status" value="1"/>
</dbReference>
<feature type="domain" description="GGDEF" evidence="1">
    <location>
        <begin position="1"/>
        <end position="128"/>
    </location>
</feature>
<dbReference type="SMART" id="SM00267">
    <property type="entry name" value="GGDEF"/>
    <property type="match status" value="1"/>
</dbReference>
<gene>
    <name evidence="2" type="ORF">LDC_0160</name>
</gene>
<dbReference type="Pfam" id="PF00990">
    <property type="entry name" value="GGDEF"/>
    <property type="match status" value="1"/>
</dbReference>
<name>D9PF81_9ZZZZ</name>
<dbReference type="InterPro" id="IPR029787">
    <property type="entry name" value="Nucleotide_cyclase"/>
</dbReference>
<evidence type="ECO:0000259" key="1">
    <source>
        <dbReference type="PROSITE" id="PS50887"/>
    </source>
</evidence>
<dbReference type="InterPro" id="IPR050469">
    <property type="entry name" value="Diguanylate_Cyclase"/>
</dbReference>
<comment type="caution">
    <text evidence="2">The sequence shown here is derived from an EMBL/GenBank/DDBJ whole genome shotgun (WGS) entry which is preliminary data.</text>
</comment>
<dbReference type="CDD" id="cd01949">
    <property type="entry name" value="GGDEF"/>
    <property type="match status" value="1"/>
</dbReference>
<reference evidence="2" key="2">
    <citation type="journal article" date="2011" name="Microb. Ecol.">
        <title>Taxonomic and Functional Metagenomic Profiling of the Microbial Community in the Anoxic Sediment of a Sub-saline Shallow Lake (Laguna de Carrizo, Central Spain).</title>
        <authorList>
            <person name="Ferrer M."/>
            <person name="Guazzaroni M.E."/>
            <person name="Richter M."/>
            <person name="Garcia-Salamanca A."/>
            <person name="Yarza P."/>
            <person name="Suarez-Suarez A."/>
            <person name="Solano J."/>
            <person name="Alcaide M."/>
            <person name="van Dillewijn P."/>
            <person name="Molina-Henares M.A."/>
            <person name="Lopez-Cortes N."/>
            <person name="Al-Ramahi Y."/>
            <person name="Guerrero C."/>
            <person name="Acosta A."/>
            <person name="de Eugenio L.I."/>
            <person name="Martinez V."/>
            <person name="Marques S."/>
            <person name="Rojo F."/>
            <person name="Santero E."/>
            <person name="Genilloud O."/>
            <person name="Perez-Perez J."/>
            <person name="Rossello-Mora R."/>
            <person name="Ramos J.L."/>
        </authorList>
    </citation>
    <scope>NUCLEOTIDE SEQUENCE</scope>
</reference>